<comment type="caution">
    <text evidence="2">The sequence shown here is derived from an EMBL/GenBank/DDBJ whole genome shotgun (WGS) entry which is preliminary data.</text>
</comment>
<evidence type="ECO:0000256" key="1">
    <source>
        <dbReference type="SAM" id="MobiDB-lite"/>
    </source>
</evidence>
<dbReference type="EMBL" id="WTXG01000015">
    <property type="protein sequence ID" value="KAI0301170.1"/>
    <property type="molecule type" value="Genomic_DNA"/>
</dbReference>
<protein>
    <recommendedName>
        <fullName evidence="4">Telomere-associated protein Rif1 N-terminal domain-containing protein</fullName>
    </recommendedName>
</protein>
<feature type="compositionally biased region" description="Low complexity" evidence="1">
    <location>
        <begin position="1299"/>
        <end position="1314"/>
    </location>
</feature>
<reference evidence="2" key="1">
    <citation type="journal article" date="2022" name="New Phytol.">
        <title>Evolutionary transition to the ectomycorrhizal habit in the genomes of a hyperdiverse lineage of mushroom-forming fungi.</title>
        <authorList>
            <person name="Looney B."/>
            <person name="Miyauchi S."/>
            <person name="Morin E."/>
            <person name="Drula E."/>
            <person name="Courty P.E."/>
            <person name="Kohler A."/>
            <person name="Kuo A."/>
            <person name="LaButti K."/>
            <person name="Pangilinan J."/>
            <person name="Lipzen A."/>
            <person name="Riley R."/>
            <person name="Andreopoulos W."/>
            <person name="He G."/>
            <person name="Johnson J."/>
            <person name="Nolan M."/>
            <person name="Tritt A."/>
            <person name="Barry K.W."/>
            <person name="Grigoriev I.V."/>
            <person name="Nagy L.G."/>
            <person name="Hibbett D."/>
            <person name="Henrissat B."/>
            <person name="Matheny P.B."/>
            <person name="Labbe J."/>
            <person name="Martin F.M."/>
        </authorList>
    </citation>
    <scope>NUCLEOTIDE SEQUENCE</scope>
    <source>
        <strain evidence="2">BPL690</strain>
    </source>
</reference>
<keyword evidence="3" id="KW-1185">Reference proteome</keyword>
<accession>A0AAD4M4S1</accession>
<organism evidence="2 3">
    <name type="scientific">Multifurca ochricompacta</name>
    <dbReference type="NCBI Taxonomy" id="376703"/>
    <lineage>
        <taxon>Eukaryota</taxon>
        <taxon>Fungi</taxon>
        <taxon>Dikarya</taxon>
        <taxon>Basidiomycota</taxon>
        <taxon>Agaricomycotina</taxon>
        <taxon>Agaricomycetes</taxon>
        <taxon>Russulales</taxon>
        <taxon>Russulaceae</taxon>
        <taxon>Multifurca</taxon>
    </lineage>
</organism>
<feature type="region of interest" description="Disordered" evidence="1">
    <location>
        <begin position="151"/>
        <end position="175"/>
    </location>
</feature>
<feature type="region of interest" description="Disordered" evidence="1">
    <location>
        <begin position="1428"/>
        <end position="1468"/>
    </location>
</feature>
<feature type="compositionally biased region" description="Low complexity" evidence="1">
    <location>
        <begin position="156"/>
        <end position="165"/>
    </location>
</feature>
<proteinExistence type="predicted"/>
<name>A0AAD4M4S1_9AGAM</name>
<dbReference type="Proteomes" id="UP001203297">
    <property type="component" value="Unassembled WGS sequence"/>
</dbReference>
<gene>
    <name evidence="2" type="ORF">B0F90DRAFT_1817185</name>
</gene>
<sequence>MSLLTPPPWSQINEYHSTTSPIRAKKLAASASKELPVRSILKQSSFLILPLMCSENDRQVTPEPSDPLSDLHYIEGPVNKILAECSTLADLIQAYSVLTARLRAAVHESTDSGCSWPLFQPLRKRRTSFVNAVVRDLGRALVDPMEGCDQLDCSTPEPSSSLPSPEKSPRKKRCGMNEEQVKYARDLATVTHAVIKLLGLAFTLPAVYGLFDDQDLGSMVTQVLAIPLATDLPTPNARKTCALAIWLLQTQRLPRDVLAPAKDRITYALRRAVEGELGKEGKKGSVSDGLKAIHELSVHEPSVFVPAFTELLPSILDNLLAPRLALRTQACHALGGLALGASQIPLSYTHTRLSDIVAAALTVDPAPPSSTSSPRTPGGSRSNSMLIKTLRTTLNAQDPSCAAQGPVWALCTLAALVVLLGPMLATNANLINGLKGLLALSVRHKKSSAVGWTQAEEARRDEFWKVVATMLDMGAGVGTVGALLAHRTDNPRMVSRVITVLEAMVQRGGNMCHDAVQTLCRLVSATSDASSRSPSAGEEQEEEEWDWAKLLPTGLFSADPGLLTVDFGSLSEEVRPLLKQTPGVADVRVLTPTELWMPGVMDGLIKVWRTALTQVCLSSDAELPPELVQSWNGLLGAAFRGLQGSTDDGEVEEDQEDDSVQKLAELAVSVIQDILRDSNVQLVPSADTPTPSQTGSDVDLVPHTRSNAAMKLCVVRSLWTQTHSVLPAQALAGSASEALLTWLMEKEAELVWETNTPHDARTQWAMLCADVLARSSTGARDASASLLRVFWGVRGASRRWTWSWAMDVRALVWRTFVERWRALAKGWEDALMLLGVPFADKDAWEMSTQDLDAWDATLQFCLWRVLDEGTEAARVVDHLAGTIASTHIPTGYSATRAADLLLSHLEMPSDAPALLEFVNDTMVSTYPPEPRNKVASMWLMRTVTKVVDTCPATVLRDVLGTLQEGLSSLGPSIESLKYLGPFLESGFTGREDKPQDIVEAFQDYWDLTYGEVPTPEGGWPSPVATCLKACGRETITKPLLPPSDIVQVTIAEKAPLSTPELAFSWSSSSTIAVDVDEGDNASDRPSKVTSIKRGHILDFIMGSTPPSTPPRLSRSPLRSPKRVPNGSDKENTPPKPPVLPSLLERIVMAASPGTVHLGKRRASNTLSDSRPSKRSRGHVIGKPDEKEDDDDHGVTPSDDSEAEREEVQQSLLRPITPSPTGHHPAALATFNTTPRAPPPPLDRSSSPTPQRVLRKRKRKGVFMDAVEVDMPTKTQSVRKNNRRRRNSHTSKPCSPSPSPSVSLAPPSSLSLSSPSERREAGVPSAPLSSPMPHGPPALRRSLRRAKSLVMMNMPAVPERVLVTPAQRKRQKMLVKKTASGVGVSSLPSSSSLLLSSHAIRIADSSSPISASLKRARVLVGSDDSMFTTEIDGNGGGGGGGGGSGGVGDKFPPSESSDDDPHFGQVTPYHIFSPVPRRMSSRFFTVQGSE</sequence>
<evidence type="ECO:0008006" key="4">
    <source>
        <dbReference type="Google" id="ProtNLM"/>
    </source>
</evidence>
<feature type="region of interest" description="Disordered" evidence="1">
    <location>
        <begin position="1152"/>
        <end position="1345"/>
    </location>
</feature>
<feature type="region of interest" description="Disordered" evidence="1">
    <location>
        <begin position="1099"/>
        <end position="1139"/>
    </location>
</feature>
<evidence type="ECO:0000313" key="3">
    <source>
        <dbReference type="Proteomes" id="UP001203297"/>
    </source>
</evidence>
<feature type="compositionally biased region" description="Basic residues" evidence="1">
    <location>
        <begin position="1279"/>
        <end position="1288"/>
    </location>
</feature>
<evidence type="ECO:0000313" key="2">
    <source>
        <dbReference type="EMBL" id="KAI0301170.1"/>
    </source>
</evidence>
<dbReference type="InterPro" id="IPR016024">
    <property type="entry name" value="ARM-type_fold"/>
</dbReference>
<feature type="compositionally biased region" description="Gly residues" evidence="1">
    <location>
        <begin position="1432"/>
        <end position="1447"/>
    </location>
</feature>
<dbReference type="SUPFAM" id="SSF48371">
    <property type="entry name" value="ARM repeat"/>
    <property type="match status" value="1"/>
</dbReference>